<dbReference type="Proteomes" id="UP001470230">
    <property type="component" value="Unassembled WGS sequence"/>
</dbReference>
<dbReference type="SUPFAM" id="SSF52058">
    <property type="entry name" value="L domain-like"/>
    <property type="match status" value="2"/>
</dbReference>
<dbReference type="Pfam" id="PF13306">
    <property type="entry name" value="LRR_5"/>
    <property type="match status" value="3"/>
</dbReference>
<sequence>MNDIGNQVCYLLNNDDQTAVVGYSSSAKGDILIPKFVEVESIEYTIIGIQNQAFINNNSIHSVSFADDSEVQFIGQNVFCNSSIQSFSIPASLKQIPEGWCCDVRKLTKLSVSPSNPNFEYYDNKILISKRDNEEIIIFANRNIREIVIPSKVTRIGEFSFSDCFKLLSIQFSNDPQIRSISKNAFLYSSLNEFFIPESVVEIEEGWCHETRKLVNLHISQNNENFSYLEKKILISKNKNKFVLFARRDIQNALIPSDIKKIGNCAFEHCHCLSSFRFENHPLIEEIGVRSFLSCWFLNDLHFIPKGVKKIGEYAFYSCKKLGYLCFEPGNEIKKFNSNSFGWCFNLFSITSIPESLVEIDTRSFLSCVSLVSLEFLGEDIKLVSETFNNCTHLSIISLPDAQLVTIKMFVFTRCSNNLTLFVHHNAAIVQIGESYRWFMCPS</sequence>
<evidence type="ECO:0000313" key="2">
    <source>
        <dbReference type="Proteomes" id="UP001470230"/>
    </source>
</evidence>
<dbReference type="PANTHER" id="PTHR45661">
    <property type="entry name" value="SURFACE ANTIGEN"/>
    <property type="match status" value="1"/>
</dbReference>
<protein>
    <recommendedName>
        <fullName evidence="3">Surface antigen BspA-like</fullName>
    </recommendedName>
</protein>
<name>A0ABR2L6G5_9EUKA</name>
<dbReference type="InterPro" id="IPR026906">
    <property type="entry name" value="LRR_5"/>
</dbReference>
<dbReference type="PANTHER" id="PTHR45661:SF3">
    <property type="entry name" value="IG-LIKE DOMAIN-CONTAINING PROTEIN"/>
    <property type="match status" value="1"/>
</dbReference>
<dbReference type="EMBL" id="JAPFFF010000001">
    <property type="protein sequence ID" value="KAK8898945.1"/>
    <property type="molecule type" value="Genomic_DNA"/>
</dbReference>
<dbReference type="Gene3D" id="3.80.10.10">
    <property type="entry name" value="Ribonuclease Inhibitor"/>
    <property type="match status" value="2"/>
</dbReference>
<accession>A0ABR2L6G5</accession>
<keyword evidence="2" id="KW-1185">Reference proteome</keyword>
<evidence type="ECO:0000313" key="1">
    <source>
        <dbReference type="EMBL" id="KAK8898945.1"/>
    </source>
</evidence>
<proteinExistence type="predicted"/>
<comment type="caution">
    <text evidence="1">The sequence shown here is derived from an EMBL/GenBank/DDBJ whole genome shotgun (WGS) entry which is preliminary data.</text>
</comment>
<reference evidence="1 2" key="1">
    <citation type="submission" date="2024-04" db="EMBL/GenBank/DDBJ databases">
        <title>Tritrichomonas musculus Genome.</title>
        <authorList>
            <person name="Alves-Ferreira E."/>
            <person name="Grigg M."/>
            <person name="Lorenzi H."/>
            <person name="Galac M."/>
        </authorList>
    </citation>
    <scope>NUCLEOTIDE SEQUENCE [LARGE SCALE GENOMIC DNA]</scope>
    <source>
        <strain evidence="1 2">EAF2021</strain>
    </source>
</reference>
<dbReference type="InterPro" id="IPR053139">
    <property type="entry name" value="Surface_bspA-like"/>
</dbReference>
<evidence type="ECO:0008006" key="3">
    <source>
        <dbReference type="Google" id="ProtNLM"/>
    </source>
</evidence>
<gene>
    <name evidence="1" type="ORF">M9Y10_001237</name>
</gene>
<organism evidence="1 2">
    <name type="scientific">Tritrichomonas musculus</name>
    <dbReference type="NCBI Taxonomy" id="1915356"/>
    <lineage>
        <taxon>Eukaryota</taxon>
        <taxon>Metamonada</taxon>
        <taxon>Parabasalia</taxon>
        <taxon>Tritrichomonadida</taxon>
        <taxon>Tritrichomonadidae</taxon>
        <taxon>Tritrichomonas</taxon>
    </lineage>
</organism>
<dbReference type="InterPro" id="IPR032675">
    <property type="entry name" value="LRR_dom_sf"/>
</dbReference>